<dbReference type="GeneID" id="66102050"/>
<keyword evidence="4" id="KW-0808">Transferase</keyword>
<dbReference type="OrthoDB" id="347657at2759"/>
<evidence type="ECO:0000313" key="13">
    <source>
        <dbReference type="EMBL" id="KAG7446468.1"/>
    </source>
</evidence>
<dbReference type="Gene3D" id="1.10.510.10">
    <property type="entry name" value="Transferase(Phosphotransferase) domain 1"/>
    <property type="match status" value="1"/>
</dbReference>
<dbReference type="Gene3D" id="3.30.200.20">
    <property type="entry name" value="Phosphorylase Kinase, domain 1"/>
    <property type="match status" value="1"/>
</dbReference>
<feature type="binding site" evidence="10">
    <location>
        <position position="149"/>
    </location>
    <ligand>
        <name>ATP</name>
        <dbReference type="ChEBI" id="CHEBI:30616"/>
    </ligand>
</feature>
<evidence type="ECO:0000256" key="4">
    <source>
        <dbReference type="ARBA" id="ARBA00022679"/>
    </source>
</evidence>
<feature type="region of interest" description="Disordered" evidence="11">
    <location>
        <begin position="1"/>
        <end position="113"/>
    </location>
</feature>
<dbReference type="EC" id="2.7.11.1" evidence="2"/>
<feature type="compositionally biased region" description="Polar residues" evidence="11">
    <location>
        <begin position="1"/>
        <end position="17"/>
    </location>
</feature>
<dbReference type="PROSITE" id="PS00107">
    <property type="entry name" value="PROTEIN_KINASE_ATP"/>
    <property type="match status" value="1"/>
</dbReference>
<keyword evidence="3" id="KW-0723">Serine/threonine-protein kinase</keyword>
<feature type="compositionally biased region" description="Polar residues" evidence="11">
    <location>
        <begin position="34"/>
        <end position="46"/>
    </location>
</feature>
<dbReference type="SUPFAM" id="SSF56112">
    <property type="entry name" value="Protein kinase-like (PK-like)"/>
    <property type="match status" value="1"/>
</dbReference>
<evidence type="ECO:0000313" key="14">
    <source>
        <dbReference type="Proteomes" id="UP000812287"/>
    </source>
</evidence>
<dbReference type="AlphaFoldDB" id="A0A9P7VTS0"/>
<protein>
    <recommendedName>
        <fullName evidence="2">non-specific serine/threonine protein kinase</fullName>
        <ecNumber evidence="2">2.7.11.1</ecNumber>
    </recommendedName>
</protein>
<evidence type="ECO:0000259" key="12">
    <source>
        <dbReference type="PROSITE" id="PS50011"/>
    </source>
</evidence>
<gene>
    <name evidence="13" type="ORF">BT62DRAFT_120986</name>
</gene>
<name>A0A9P7VTS0_9AGAR</name>
<organism evidence="13 14">
    <name type="scientific">Guyanagaster necrorhizus</name>
    <dbReference type="NCBI Taxonomy" id="856835"/>
    <lineage>
        <taxon>Eukaryota</taxon>
        <taxon>Fungi</taxon>
        <taxon>Dikarya</taxon>
        <taxon>Basidiomycota</taxon>
        <taxon>Agaricomycotina</taxon>
        <taxon>Agaricomycetes</taxon>
        <taxon>Agaricomycetidae</taxon>
        <taxon>Agaricales</taxon>
        <taxon>Marasmiineae</taxon>
        <taxon>Physalacriaceae</taxon>
        <taxon>Guyanagaster</taxon>
    </lineage>
</organism>
<keyword evidence="6 13" id="KW-0418">Kinase</keyword>
<evidence type="ECO:0000256" key="6">
    <source>
        <dbReference type="ARBA" id="ARBA00022777"/>
    </source>
</evidence>
<dbReference type="InterPro" id="IPR008271">
    <property type="entry name" value="Ser/Thr_kinase_AS"/>
</dbReference>
<comment type="similarity">
    <text evidence="1">Belongs to the protein kinase superfamily. AGC Ser/Thr protein kinase family. PDPK1 subfamily.</text>
</comment>
<comment type="catalytic activity">
    <reaction evidence="8">
        <text>L-threonyl-[protein] + ATP = O-phospho-L-threonyl-[protein] + ADP + H(+)</text>
        <dbReference type="Rhea" id="RHEA:46608"/>
        <dbReference type="Rhea" id="RHEA-COMP:11060"/>
        <dbReference type="Rhea" id="RHEA-COMP:11605"/>
        <dbReference type="ChEBI" id="CHEBI:15378"/>
        <dbReference type="ChEBI" id="CHEBI:30013"/>
        <dbReference type="ChEBI" id="CHEBI:30616"/>
        <dbReference type="ChEBI" id="CHEBI:61977"/>
        <dbReference type="ChEBI" id="CHEBI:456216"/>
        <dbReference type="EC" id="2.7.11.1"/>
    </reaction>
</comment>
<evidence type="ECO:0000256" key="9">
    <source>
        <dbReference type="ARBA" id="ARBA00048679"/>
    </source>
</evidence>
<dbReference type="CDD" id="cd05581">
    <property type="entry name" value="STKc_PDK1"/>
    <property type="match status" value="1"/>
</dbReference>
<evidence type="ECO:0000256" key="2">
    <source>
        <dbReference type="ARBA" id="ARBA00012513"/>
    </source>
</evidence>
<dbReference type="PROSITE" id="PS00108">
    <property type="entry name" value="PROTEIN_KINASE_ST"/>
    <property type="match status" value="1"/>
</dbReference>
<dbReference type="InterPro" id="IPR011009">
    <property type="entry name" value="Kinase-like_dom_sf"/>
</dbReference>
<feature type="compositionally biased region" description="Low complexity" evidence="11">
    <location>
        <begin position="88"/>
        <end position="103"/>
    </location>
</feature>
<feature type="domain" description="Protein kinase" evidence="12">
    <location>
        <begin position="110"/>
        <end position="372"/>
    </location>
</feature>
<dbReference type="InterPro" id="IPR000719">
    <property type="entry name" value="Prot_kinase_dom"/>
</dbReference>
<evidence type="ECO:0000256" key="7">
    <source>
        <dbReference type="ARBA" id="ARBA00022840"/>
    </source>
</evidence>
<dbReference type="FunFam" id="1.10.510.10:FF:000833">
    <property type="entry name" value="AGC family protein kinase"/>
    <property type="match status" value="1"/>
</dbReference>
<feature type="compositionally biased region" description="Low complexity" evidence="11">
    <location>
        <begin position="24"/>
        <end position="33"/>
    </location>
</feature>
<comment type="caution">
    <text evidence="13">The sequence shown here is derived from an EMBL/GenBank/DDBJ whole genome shotgun (WGS) entry which is preliminary data.</text>
</comment>
<comment type="catalytic activity">
    <reaction evidence="9">
        <text>L-seryl-[protein] + ATP = O-phospho-L-seryl-[protein] + ADP + H(+)</text>
        <dbReference type="Rhea" id="RHEA:17989"/>
        <dbReference type="Rhea" id="RHEA-COMP:9863"/>
        <dbReference type="Rhea" id="RHEA-COMP:11604"/>
        <dbReference type="ChEBI" id="CHEBI:15378"/>
        <dbReference type="ChEBI" id="CHEBI:29999"/>
        <dbReference type="ChEBI" id="CHEBI:30616"/>
        <dbReference type="ChEBI" id="CHEBI:83421"/>
        <dbReference type="ChEBI" id="CHEBI:456216"/>
        <dbReference type="EC" id="2.7.11.1"/>
    </reaction>
</comment>
<sequence>MLQYAVTNVSPDGSTPSLADLSRRASVISTSSSDTGHVSTAPTTSRPRPIRTFSPPRSASPLPPTPRASRPPSYLTRNLALSADPPESKMSSRSTSRAPSKSRGPTIEDFNVGETLGEGSYSTVLLATYLRTGQKYAIKTLDKNYLIRKQKMATALTEKNALLRLGSGHPGLVRLHFAFQDEWSLYFVIDLATNGELQTLISRMGSLSTRCSRYYAAQIIDAIHFMHDKGVIHRDLKPENVLIDEAFRIKITDFGTAKIQDSGLEAERFVGTAQYIAPELVSSNETSRSSDIWAFGCIVYQMIAGRFAFSGLSEYLTMQKVKKMEYSFPEGFDQQGKDLVQKLLVRDPQQRLGAVTEGSDNDMKALYSHPFFTSINWKTLWTDPAPPLESGLVKKEHPLSQGEDKNWEDVGASWDEIASSSKDDGIPWAAEGKLSPIIRHRAFDAEPQQVAIERSGQILPAKLSDMQLDLRSSDTPEPKLPSPPDTPTAVKTPPPINVSSRPQDNNDPLCASPESSSDGSPVGTLVGALRLMRPLPLGPDSFIEQPDILLEVERGRKQAMTPVQGNGPPVDLSSSRLLLNLPPTEPVIFTSTVQAISARRRASRIFRPLAVSPTKLKTQQLVLTSRRVFVLKYPLKSPEDVTVKAEYLLRSDNATKDKERVLSTVEPKGEREFVLLTPSKNVTYMAEDRDLAATWVRKINERLSQPINTRT</sequence>
<dbReference type="GO" id="GO:0004674">
    <property type="term" value="F:protein serine/threonine kinase activity"/>
    <property type="evidence" value="ECO:0007669"/>
    <property type="project" value="UniProtKB-KW"/>
</dbReference>
<evidence type="ECO:0000256" key="3">
    <source>
        <dbReference type="ARBA" id="ARBA00022527"/>
    </source>
</evidence>
<keyword evidence="5 10" id="KW-0547">Nucleotide-binding</keyword>
<keyword evidence="14" id="KW-1185">Reference proteome</keyword>
<feature type="compositionally biased region" description="Polar residues" evidence="11">
    <location>
        <begin position="497"/>
        <end position="506"/>
    </location>
</feature>
<feature type="compositionally biased region" description="Pro residues" evidence="11">
    <location>
        <begin position="478"/>
        <end position="496"/>
    </location>
</feature>
<evidence type="ECO:0000256" key="1">
    <source>
        <dbReference type="ARBA" id="ARBA00010006"/>
    </source>
</evidence>
<reference evidence="13" key="1">
    <citation type="submission" date="2020-11" db="EMBL/GenBank/DDBJ databases">
        <title>Adaptations for nitrogen fixation in a non-lichenized fungal sporocarp promotes dispersal by wood-feeding termites.</title>
        <authorList>
            <consortium name="DOE Joint Genome Institute"/>
            <person name="Koch R.A."/>
            <person name="Yoon G."/>
            <person name="Arayal U."/>
            <person name="Lail K."/>
            <person name="Amirebrahimi M."/>
            <person name="Labutti K."/>
            <person name="Lipzen A."/>
            <person name="Riley R."/>
            <person name="Barry K."/>
            <person name="Henrissat B."/>
            <person name="Grigoriev I.V."/>
            <person name="Herr J.R."/>
            <person name="Aime M.C."/>
        </authorList>
    </citation>
    <scope>NUCLEOTIDE SEQUENCE</scope>
    <source>
        <strain evidence="13">MCA 3950</strain>
    </source>
</reference>
<feature type="region of interest" description="Disordered" evidence="11">
    <location>
        <begin position="471"/>
        <end position="522"/>
    </location>
</feature>
<evidence type="ECO:0000256" key="8">
    <source>
        <dbReference type="ARBA" id="ARBA00047899"/>
    </source>
</evidence>
<dbReference type="InterPro" id="IPR039046">
    <property type="entry name" value="PDPK1"/>
</dbReference>
<evidence type="ECO:0000256" key="10">
    <source>
        <dbReference type="PROSITE-ProRule" id="PRU10141"/>
    </source>
</evidence>
<evidence type="ECO:0000256" key="5">
    <source>
        <dbReference type="ARBA" id="ARBA00022741"/>
    </source>
</evidence>
<dbReference type="InterPro" id="IPR017441">
    <property type="entry name" value="Protein_kinase_ATP_BS"/>
</dbReference>
<dbReference type="RefSeq" id="XP_043039968.1">
    <property type="nucleotide sequence ID" value="XM_043179756.1"/>
</dbReference>
<dbReference type="EMBL" id="MU250534">
    <property type="protein sequence ID" value="KAG7446468.1"/>
    <property type="molecule type" value="Genomic_DNA"/>
</dbReference>
<dbReference type="PANTHER" id="PTHR24356:SF163">
    <property type="entry name" value="3-PHOSPHOINOSITIDE-DEPENDENT PROTEIN KINASE 1-RELATED"/>
    <property type="match status" value="1"/>
</dbReference>
<dbReference type="Pfam" id="PF00069">
    <property type="entry name" value="Pkinase"/>
    <property type="match status" value="1"/>
</dbReference>
<dbReference type="Proteomes" id="UP000812287">
    <property type="component" value="Unassembled WGS sequence"/>
</dbReference>
<dbReference type="GO" id="GO:0035556">
    <property type="term" value="P:intracellular signal transduction"/>
    <property type="evidence" value="ECO:0007669"/>
    <property type="project" value="TreeGrafter"/>
</dbReference>
<evidence type="ECO:0000256" key="11">
    <source>
        <dbReference type="SAM" id="MobiDB-lite"/>
    </source>
</evidence>
<keyword evidence="7 10" id="KW-0067">ATP-binding</keyword>
<dbReference type="SMART" id="SM00220">
    <property type="entry name" value="S_TKc"/>
    <property type="match status" value="1"/>
</dbReference>
<dbReference type="PROSITE" id="PS50011">
    <property type="entry name" value="PROTEIN_KINASE_DOM"/>
    <property type="match status" value="1"/>
</dbReference>
<accession>A0A9P7VTS0</accession>
<dbReference type="GO" id="GO:0005524">
    <property type="term" value="F:ATP binding"/>
    <property type="evidence" value="ECO:0007669"/>
    <property type="project" value="UniProtKB-UniRule"/>
</dbReference>
<dbReference type="InterPro" id="IPR050236">
    <property type="entry name" value="Ser_Thr_kinase_AGC"/>
</dbReference>
<proteinExistence type="inferred from homology"/>
<dbReference type="PANTHER" id="PTHR24356">
    <property type="entry name" value="SERINE/THREONINE-PROTEIN KINASE"/>
    <property type="match status" value="1"/>
</dbReference>